<reference evidence="7 8" key="1">
    <citation type="journal article" date="2015" name="Sci. Rep.">
        <title>Unraveling adaptation of Pontibacter korlensis to radiation and infertility in desert through complete genome and comparative transcriptomic analysis.</title>
        <authorList>
            <person name="Dai J."/>
            <person name="Dai W."/>
            <person name="Qiu C."/>
            <person name="Yang Z."/>
            <person name="Zhang Y."/>
            <person name="Zhou M."/>
            <person name="Zhang L."/>
            <person name="Fang C."/>
            <person name="Gao Q."/>
            <person name="Yang Q."/>
            <person name="Li X."/>
            <person name="Wang Z."/>
            <person name="Wang Z."/>
            <person name="Jia Z."/>
            <person name="Chen X."/>
        </authorList>
    </citation>
    <scope>NUCLEOTIDE SEQUENCE [LARGE SCALE GENOMIC DNA]</scope>
    <source>
        <strain evidence="7 8">X14-1T</strain>
    </source>
</reference>
<evidence type="ECO:0000313" key="7">
    <source>
        <dbReference type="EMBL" id="AKD04114.1"/>
    </source>
</evidence>
<dbReference type="PANTHER" id="PTHR35534:SF1">
    <property type="entry name" value="LARGE RIBOSOMAL SUBUNIT PROTEIN BL32"/>
    <property type="match status" value="1"/>
</dbReference>
<accession>A0A0E3ZHJ2</accession>
<evidence type="ECO:0000256" key="1">
    <source>
        <dbReference type="ARBA" id="ARBA00008560"/>
    </source>
</evidence>
<evidence type="ECO:0000256" key="6">
    <source>
        <dbReference type="SAM" id="MobiDB-lite"/>
    </source>
</evidence>
<comment type="similarity">
    <text evidence="1 5">Belongs to the bacterial ribosomal protein bL32 family.</text>
</comment>
<evidence type="ECO:0000256" key="3">
    <source>
        <dbReference type="ARBA" id="ARBA00023274"/>
    </source>
</evidence>
<sequence>MAHPKRKISKTRRDKRRTHQGLSEKAIAICPTTDTPHLYHHAYVVDGDLYHKGKLAIKNYTTNAQ</sequence>
<feature type="compositionally biased region" description="Basic residues" evidence="6">
    <location>
        <begin position="1"/>
        <end position="19"/>
    </location>
</feature>
<dbReference type="OrthoDB" id="9812874at2"/>
<dbReference type="InterPro" id="IPR011332">
    <property type="entry name" value="Ribosomal_zn-bd"/>
</dbReference>
<dbReference type="GO" id="GO:0003735">
    <property type="term" value="F:structural constituent of ribosome"/>
    <property type="evidence" value="ECO:0007669"/>
    <property type="project" value="InterPro"/>
</dbReference>
<name>A0A0E3ZHJ2_9BACT</name>
<dbReference type="RefSeq" id="WP_046311713.1">
    <property type="nucleotide sequence ID" value="NZ_CBCSCY010000025.1"/>
</dbReference>
<dbReference type="PATRIC" id="fig|400092.3.peg.3216"/>
<dbReference type="GO" id="GO:0006412">
    <property type="term" value="P:translation"/>
    <property type="evidence" value="ECO:0007669"/>
    <property type="project" value="UniProtKB-UniRule"/>
</dbReference>
<dbReference type="SUPFAM" id="SSF57829">
    <property type="entry name" value="Zn-binding ribosomal proteins"/>
    <property type="match status" value="1"/>
</dbReference>
<dbReference type="KEGG" id="pko:PKOR_14710"/>
<dbReference type="Gene3D" id="1.20.5.640">
    <property type="entry name" value="Single helix bin"/>
    <property type="match status" value="1"/>
</dbReference>
<dbReference type="PANTHER" id="PTHR35534">
    <property type="entry name" value="50S RIBOSOMAL PROTEIN L32"/>
    <property type="match status" value="1"/>
</dbReference>
<proteinExistence type="inferred from homology"/>
<dbReference type="EMBL" id="CP009621">
    <property type="protein sequence ID" value="AKD04114.1"/>
    <property type="molecule type" value="Genomic_DNA"/>
</dbReference>
<keyword evidence="2 5" id="KW-0689">Ribosomal protein</keyword>
<dbReference type="Proteomes" id="UP000033109">
    <property type="component" value="Chromosome"/>
</dbReference>
<gene>
    <name evidence="5" type="primary">rpmF</name>
    <name evidence="7" type="ORF">PKOR_14710</name>
</gene>
<dbReference type="AlphaFoldDB" id="A0A0E3ZHJ2"/>
<evidence type="ECO:0000256" key="4">
    <source>
        <dbReference type="ARBA" id="ARBA00035178"/>
    </source>
</evidence>
<keyword evidence="3 5" id="KW-0687">Ribonucleoprotein</keyword>
<dbReference type="GO" id="GO:0015934">
    <property type="term" value="C:large ribosomal subunit"/>
    <property type="evidence" value="ECO:0007669"/>
    <property type="project" value="InterPro"/>
</dbReference>
<dbReference type="InterPro" id="IPR002677">
    <property type="entry name" value="Ribosomal_bL32"/>
</dbReference>
<dbReference type="HOGENOM" id="CLU_129084_2_3_10"/>
<dbReference type="STRING" id="400092.PKOR_14710"/>
<feature type="region of interest" description="Disordered" evidence="6">
    <location>
        <begin position="1"/>
        <end position="23"/>
    </location>
</feature>
<dbReference type="Pfam" id="PF01783">
    <property type="entry name" value="Ribosomal_L32p"/>
    <property type="match status" value="1"/>
</dbReference>
<evidence type="ECO:0000256" key="2">
    <source>
        <dbReference type="ARBA" id="ARBA00022980"/>
    </source>
</evidence>
<dbReference type="HAMAP" id="MF_00340">
    <property type="entry name" value="Ribosomal_bL32"/>
    <property type="match status" value="1"/>
</dbReference>
<dbReference type="InterPro" id="IPR044957">
    <property type="entry name" value="Ribosomal_bL32_bact"/>
</dbReference>
<organism evidence="7 8">
    <name type="scientific">Pontibacter korlensis</name>
    <dbReference type="NCBI Taxonomy" id="400092"/>
    <lineage>
        <taxon>Bacteria</taxon>
        <taxon>Pseudomonadati</taxon>
        <taxon>Bacteroidota</taxon>
        <taxon>Cytophagia</taxon>
        <taxon>Cytophagales</taxon>
        <taxon>Hymenobacteraceae</taxon>
        <taxon>Pontibacter</taxon>
    </lineage>
</organism>
<evidence type="ECO:0000313" key="8">
    <source>
        <dbReference type="Proteomes" id="UP000033109"/>
    </source>
</evidence>
<protein>
    <recommendedName>
        <fullName evidence="4 5">Large ribosomal subunit protein bL32</fullName>
    </recommendedName>
</protein>
<dbReference type="NCBIfam" id="TIGR01031">
    <property type="entry name" value="rpmF_bact"/>
    <property type="match status" value="1"/>
</dbReference>
<evidence type="ECO:0000256" key="5">
    <source>
        <dbReference type="HAMAP-Rule" id="MF_00340"/>
    </source>
</evidence>
<keyword evidence="8" id="KW-1185">Reference proteome</keyword>